<dbReference type="AlphaFoldDB" id="A0A8H7Z204"/>
<evidence type="ECO:0000313" key="1">
    <source>
        <dbReference type="EMBL" id="KAG5299745.1"/>
    </source>
</evidence>
<dbReference type="VEuPathDB" id="FungiDB:I7I52_10160"/>
<sequence length="194" mass="21736">MCDSFRRFFPLRELRRGFFLPTSTLTIPSEHYIQAQVVRTLHRSKYSVPALARLLSCVCIGANWTNQNAMICLVSPALEDPGFIPSKKNSIRSKTRVMSRLVYRGGNKSRVFLRNTGAALCFGKYLVAKFVRGWLKSPLHVPQSPPVNALAKRWKPIQKQRQNSSVTPSQGASCILRFTDSNGIPFGEFSASTS</sequence>
<protein>
    <submittedName>
        <fullName evidence="1">Uncharacterized protein</fullName>
    </submittedName>
</protein>
<accession>A0A8H7Z204</accession>
<name>A0A8H7Z204_AJECA</name>
<reference evidence="1 2" key="1">
    <citation type="submission" date="2021-01" db="EMBL/GenBank/DDBJ databases">
        <title>Chromosome-level genome assembly of a human fungal pathogen reveals clustering of transcriptionally co-regulated genes.</title>
        <authorList>
            <person name="Voorhies M."/>
            <person name="Cohen S."/>
            <person name="Shea T.P."/>
            <person name="Petrus S."/>
            <person name="Munoz J.F."/>
            <person name="Poplawski S."/>
            <person name="Goldman W.E."/>
            <person name="Michael T."/>
            <person name="Cuomo C.A."/>
            <person name="Sil A."/>
            <person name="Beyhan S."/>
        </authorList>
    </citation>
    <scope>NUCLEOTIDE SEQUENCE [LARGE SCALE GENOMIC DNA]</scope>
    <source>
        <strain evidence="1 2">G184AR</strain>
    </source>
</reference>
<dbReference type="EMBL" id="JAEVHI010000002">
    <property type="protein sequence ID" value="KAG5299745.1"/>
    <property type="molecule type" value="Genomic_DNA"/>
</dbReference>
<organism evidence="1 2">
    <name type="scientific">Ajellomyces capsulatus</name>
    <name type="common">Darling's disease fungus</name>
    <name type="synonym">Histoplasma capsulatum</name>
    <dbReference type="NCBI Taxonomy" id="5037"/>
    <lineage>
        <taxon>Eukaryota</taxon>
        <taxon>Fungi</taxon>
        <taxon>Dikarya</taxon>
        <taxon>Ascomycota</taxon>
        <taxon>Pezizomycotina</taxon>
        <taxon>Eurotiomycetes</taxon>
        <taxon>Eurotiomycetidae</taxon>
        <taxon>Onygenales</taxon>
        <taxon>Ajellomycetaceae</taxon>
        <taxon>Histoplasma</taxon>
    </lineage>
</organism>
<evidence type="ECO:0000313" key="2">
    <source>
        <dbReference type="Proteomes" id="UP000670092"/>
    </source>
</evidence>
<dbReference type="Proteomes" id="UP000670092">
    <property type="component" value="Unassembled WGS sequence"/>
</dbReference>
<comment type="caution">
    <text evidence="1">The sequence shown here is derived from an EMBL/GenBank/DDBJ whole genome shotgun (WGS) entry which is preliminary data.</text>
</comment>
<proteinExistence type="predicted"/>
<gene>
    <name evidence="1" type="ORF">I7I52_10160</name>
</gene>